<comment type="caution">
    <text evidence="1">The sequence shown here is derived from an EMBL/GenBank/DDBJ whole genome shotgun (WGS) entry which is preliminary data.</text>
</comment>
<evidence type="ECO:0000313" key="1">
    <source>
        <dbReference type="EMBL" id="MCE0482156.1"/>
    </source>
</evidence>
<accession>A0ABS8VMW7</accession>
<reference evidence="1 2" key="1">
    <citation type="journal article" date="2021" name="BMC Genomics">
        <title>Datura genome reveals duplications of psychoactive alkaloid biosynthetic genes and high mutation rate following tissue culture.</title>
        <authorList>
            <person name="Rajewski A."/>
            <person name="Carter-House D."/>
            <person name="Stajich J."/>
            <person name="Litt A."/>
        </authorList>
    </citation>
    <scope>NUCLEOTIDE SEQUENCE [LARGE SCALE GENOMIC DNA]</scope>
    <source>
        <strain evidence="1">AR-01</strain>
    </source>
</reference>
<name>A0ABS8VMW7_DATST</name>
<protein>
    <submittedName>
        <fullName evidence="1">Uncharacterized protein</fullName>
    </submittedName>
</protein>
<organism evidence="1 2">
    <name type="scientific">Datura stramonium</name>
    <name type="common">Jimsonweed</name>
    <name type="synonym">Common thornapple</name>
    <dbReference type="NCBI Taxonomy" id="4076"/>
    <lineage>
        <taxon>Eukaryota</taxon>
        <taxon>Viridiplantae</taxon>
        <taxon>Streptophyta</taxon>
        <taxon>Embryophyta</taxon>
        <taxon>Tracheophyta</taxon>
        <taxon>Spermatophyta</taxon>
        <taxon>Magnoliopsida</taxon>
        <taxon>eudicotyledons</taxon>
        <taxon>Gunneridae</taxon>
        <taxon>Pentapetalae</taxon>
        <taxon>asterids</taxon>
        <taxon>lamiids</taxon>
        <taxon>Solanales</taxon>
        <taxon>Solanaceae</taxon>
        <taxon>Solanoideae</taxon>
        <taxon>Datureae</taxon>
        <taxon>Datura</taxon>
    </lineage>
</organism>
<sequence>NVEERMNQLTYQIESGVNVYTKGPLVEIGTKNPKDGKCYEDRTIGVASLLL</sequence>
<evidence type="ECO:0000313" key="2">
    <source>
        <dbReference type="Proteomes" id="UP000823775"/>
    </source>
</evidence>
<dbReference type="EMBL" id="JACEIK010005756">
    <property type="protein sequence ID" value="MCE0482156.1"/>
    <property type="molecule type" value="Genomic_DNA"/>
</dbReference>
<dbReference type="Proteomes" id="UP000823775">
    <property type="component" value="Unassembled WGS sequence"/>
</dbReference>
<keyword evidence="2" id="KW-1185">Reference proteome</keyword>
<feature type="non-terminal residue" evidence="1">
    <location>
        <position position="1"/>
    </location>
</feature>
<proteinExistence type="predicted"/>
<gene>
    <name evidence="1" type="ORF">HAX54_040603</name>
</gene>